<dbReference type="OrthoDB" id="5593235at2759"/>
<dbReference type="EMBL" id="CAJPDT010000024">
    <property type="protein sequence ID" value="CAF9919908.1"/>
    <property type="molecule type" value="Genomic_DNA"/>
</dbReference>
<keyword evidence="2" id="KW-1185">Reference proteome</keyword>
<name>A0A8H3F8X1_9LECA</name>
<evidence type="ECO:0000313" key="1">
    <source>
        <dbReference type="EMBL" id="CAF9919908.1"/>
    </source>
</evidence>
<protein>
    <submittedName>
        <fullName evidence="1">Uncharacterized protein</fullName>
    </submittedName>
</protein>
<comment type="caution">
    <text evidence="1">The sequence shown here is derived from an EMBL/GenBank/DDBJ whole genome shotgun (WGS) entry which is preliminary data.</text>
</comment>
<reference evidence="1" key="1">
    <citation type="submission" date="2021-03" db="EMBL/GenBank/DDBJ databases">
        <authorList>
            <person name="Tagirdzhanova G."/>
        </authorList>
    </citation>
    <scope>NUCLEOTIDE SEQUENCE</scope>
</reference>
<gene>
    <name evidence="1" type="ORF">IMSHALPRED_004759</name>
</gene>
<organism evidence="1 2">
    <name type="scientific">Imshaugia aleurites</name>
    <dbReference type="NCBI Taxonomy" id="172621"/>
    <lineage>
        <taxon>Eukaryota</taxon>
        <taxon>Fungi</taxon>
        <taxon>Dikarya</taxon>
        <taxon>Ascomycota</taxon>
        <taxon>Pezizomycotina</taxon>
        <taxon>Lecanoromycetes</taxon>
        <taxon>OSLEUM clade</taxon>
        <taxon>Lecanoromycetidae</taxon>
        <taxon>Lecanorales</taxon>
        <taxon>Lecanorineae</taxon>
        <taxon>Parmeliaceae</taxon>
        <taxon>Imshaugia</taxon>
    </lineage>
</organism>
<evidence type="ECO:0000313" key="2">
    <source>
        <dbReference type="Proteomes" id="UP000664534"/>
    </source>
</evidence>
<sequence>MTRDQVDGHEAEQREELLSLSAASSDDVEAADAEQTYITYPYIWSTHRDTTLVKPEEIKIIGLLFYGRKRSLEILDCYLQKNLVSNGGFLDEIRFIRGTDDIDDIVWVSQKVREVDGYTLIRSDANEYGDYHAMWMHTQAGDEGQIYVKIDDDLAWMSDLAIPQIVSTLLDHPEALAVLPNLINSASLGFMNFHAGAVNAYLPEVQRPPQNVSDASYGPTAWRSSALPTWKSASKLSISEVIEERGDGGPYKNHRWLPLRENNKTHLQDTPIQDTVFEIPTTDWKSKFDFGDSDGIWNPMYKRMNINLIAIRVNDLLDNYSGGGDEHELTITIPKRLSRPVLIQTKAMAAHYAFQVQPKMHNTDALARYRAYANEMICPADKQIPLDEFGTAEPGA</sequence>
<accession>A0A8H3F8X1</accession>
<proteinExistence type="predicted"/>
<dbReference type="Proteomes" id="UP000664534">
    <property type="component" value="Unassembled WGS sequence"/>
</dbReference>
<dbReference type="AlphaFoldDB" id="A0A8H3F8X1"/>